<keyword evidence="9" id="KW-1185">Reference proteome</keyword>
<dbReference type="GO" id="GO:0005758">
    <property type="term" value="C:mitochondrial intermembrane space"/>
    <property type="evidence" value="ECO:0007669"/>
    <property type="project" value="TreeGrafter"/>
</dbReference>
<evidence type="ECO:0000256" key="1">
    <source>
        <dbReference type="ARBA" id="ARBA00004305"/>
    </source>
</evidence>
<evidence type="ECO:0000256" key="4">
    <source>
        <dbReference type="ARBA" id="ARBA00023128"/>
    </source>
</evidence>
<comment type="subunit">
    <text evidence="6">Interacts with the iron-sulfur protein subunit within the SDH catalytic dimer.</text>
</comment>
<comment type="caution">
    <text evidence="8">The sequence shown here is derived from an EMBL/GenBank/DDBJ whole genome shotgun (WGS) entry which is preliminary data.</text>
</comment>
<reference evidence="8" key="1">
    <citation type="journal article" date="2023" name="Mol. Biol. Evol.">
        <title>Third-Generation Sequencing Reveals the Adaptive Role of the Epigenome in Three Deep-Sea Polychaetes.</title>
        <authorList>
            <person name="Perez M."/>
            <person name="Aroh O."/>
            <person name="Sun Y."/>
            <person name="Lan Y."/>
            <person name="Juniper S.K."/>
            <person name="Young C.R."/>
            <person name="Angers B."/>
            <person name="Qian P.Y."/>
        </authorList>
    </citation>
    <scope>NUCLEOTIDE SEQUENCE</scope>
    <source>
        <strain evidence="8">R07B-5</strain>
    </source>
</reference>
<evidence type="ECO:0000256" key="7">
    <source>
        <dbReference type="SAM" id="MobiDB-lite"/>
    </source>
</evidence>
<keyword evidence="3" id="KW-0809">Transit peptide</keyword>
<sequence>MSGVFGPTHRVRVRALYKAILRLHKGMPLELQEIGDKYVKEEFKRHKDAEAPFVVVFMKEWANYAYTLAKQLEVPKSKEPHKFGKEFGVKDLELLTEDQTLQLVELFRETHPGVMKEPVAGDPSDSVDDTAAATPGGDGGPPIHDLPADKTELKDRQTVANPGKPS</sequence>
<comment type="similarity">
    <text evidence="2 6">Belongs to the complex I LYR family. SDHAF3 subfamily.</text>
</comment>
<protein>
    <recommendedName>
        <fullName evidence="6">Succinate dehydrogenase assembly factor 3</fullName>
        <shortName evidence="6">SDH assembly factor 3</shortName>
        <shortName evidence="6">SDHAF3</shortName>
    </recommendedName>
</protein>
<evidence type="ECO:0000256" key="5">
    <source>
        <dbReference type="ARBA" id="ARBA00023186"/>
    </source>
</evidence>
<proteinExistence type="inferred from homology"/>
<dbReference type="GO" id="GO:0006105">
    <property type="term" value="P:succinate metabolic process"/>
    <property type="evidence" value="ECO:0007669"/>
    <property type="project" value="TreeGrafter"/>
</dbReference>
<dbReference type="AlphaFoldDB" id="A0AAD9L205"/>
<dbReference type="GO" id="GO:0034553">
    <property type="term" value="P:mitochondrial respiratory chain complex II assembly"/>
    <property type="evidence" value="ECO:0007669"/>
    <property type="project" value="UniProtKB-UniRule"/>
</dbReference>
<comment type="function">
    <text evidence="6">Plays an essential role in the assembly of succinate dehydrogenase (SDH), an enzyme complex (also referred to as respiratory complex II) that is a component of both the tricarboxylic acid (TCA) cycle and the mitochondrial electron transport chain, and which couples the oxidation of succinate to fumarate with the reduction of ubiquinone (coenzyme Q) to ubiquinol. Promotes maturation of the iron-sulfur protein subunit of the SDH catalytic dimer, protecting it from the deleterious effects of oxidants. May act together with SDHAF1.</text>
</comment>
<evidence type="ECO:0000256" key="6">
    <source>
        <dbReference type="RuleBase" id="RU368039"/>
    </source>
</evidence>
<dbReference type="Pfam" id="PF13233">
    <property type="entry name" value="Complex1_LYR_2"/>
    <property type="match status" value="1"/>
</dbReference>
<dbReference type="CDD" id="cd20270">
    <property type="entry name" value="Complex1_LYR_SDHAF3_LYRM10"/>
    <property type="match status" value="1"/>
</dbReference>
<feature type="region of interest" description="Disordered" evidence="7">
    <location>
        <begin position="114"/>
        <end position="166"/>
    </location>
</feature>
<evidence type="ECO:0000256" key="2">
    <source>
        <dbReference type="ARBA" id="ARBA00006020"/>
    </source>
</evidence>
<feature type="compositionally biased region" description="Basic and acidic residues" evidence="7">
    <location>
        <begin position="146"/>
        <end position="157"/>
    </location>
</feature>
<evidence type="ECO:0000256" key="3">
    <source>
        <dbReference type="ARBA" id="ARBA00022946"/>
    </source>
</evidence>
<dbReference type="PANTHER" id="PTHR13137">
    <property type="entry name" value="DC11 ACN9 HOMOLOG"/>
    <property type="match status" value="1"/>
</dbReference>
<dbReference type="InterPro" id="IPR008381">
    <property type="entry name" value="SDHAF3/Sdh7"/>
</dbReference>
<dbReference type="GO" id="GO:0005759">
    <property type="term" value="C:mitochondrial matrix"/>
    <property type="evidence" value="ECO:0007669"/>
    <property type="project" value="UniProtKB-SubCell"/>
</dbReference>
<gene>
    <name evidence="8" type="ORF">NP493_390g01002</name>
</gene>
<evidence type="ECO:0000313" key="9">
    <source>
        <dbReference type="Proteomes" id="UP001209878"/>
    </source>
</evidence>
<organism evidence="8 9">
    <name type="scientific">Ridgeia piscesae</name>
    <name type="common">Tubeworm</name>
    <dbReference type="NCBI Taxonomy" id="27915"/>
    <lineage>
        <taxon>Eukaryota</taxon>
        <taxon>Metazoa</taxon>
        <taxon>Spiralia</taxon>
        <taxon>Lophotrochozoa</taxon>
        <taxon>Annelida</taxon>
        <taxon>Polychaeta</taxon>
        <taxon>Sedentaria</taxon>
        <taxon>Canalipalpata</taxon>
        <taxon>Sabellida</taxon>
        <taxon>Siboglinidae</taxon>
        <taxon>Ridgeia</taxon>
    </lineage>
</organism>
<comment type="subcellular location">
    <subcellularLocation>
        <location evidence="1 6">Mitochondrion matrix</location>
    </subcellularLocation>
</comment>
<dbReference type="PANTHER" id="PTHR13137:SF6">
    <property type="entry name" value="SUCCINATE DEHYDROGENASE ASSEMBLY FACTOR 3, MITOCHONDRIAL"/>
    <property type="match status" value="1"/>
</dbReference>
<dbReference type="Proteomes" id="UP001209878">
    <property type="component" value="Unassembled WGS sequence"/>
</dbReference>
<accession>A0AAD9L205</accession>
<keyword evidence="5 6" id="KW-0143">Chaperone</keyword>
<keyword evidence="4 6" id="KW-0496">Mitochondrion</keyword>
<dbReference type="EMBL" id="JAODUO010000389">
    <property type="protein sequence ID" value="KAK2181596.1"/>
    <property type="molecule type" value="Genomic_DNA"/>
</dbReference>
<name>A0AAD9L205_RIDPI</name>
<evidence type="ECO:0000313" key="8">
    <source>
        <dbReference type="EMBL" id="KAK2181596.1"/>
    </source>
</evidence>